<feature type="transmembrane region" description="Helical" evidence="11">
    <location>
        <begin position="667"/>
        <end position="689"/>
    </location>
</feature>
<evidence type="ECO:0000256" key="3">
    <source>
        <dbReference type="ARBA" id="ARBA00022448"/>
    </source>
</evidence>
<feature type="transmembrane region" description="Helical" evidence="11">
    <location>
        <begin position="751"/>
        <end position="777"/>
    </location>
</feature>
<feature type="domain" description="ABC transporter" evidence="12">
    <location>
        <begin position="837"/>
        <end position="1089"/>
    </location>
</feature>
<dbReference type="PROSITE" id="PS50893">
    <property type="entry name" value="ABC_TRANSPORTER_2"/>
    <property type="match status" value="2"/>
</dbReference>
<comment type="subcellular location">
    <subcellularLocation>
        <location evidence="1">Membrane</location>
        <topology evidence="1">Multi-pass membrane protein</topology>
    </subcellularLocation>
</comment>
<keyword evidence="14" id="KW-1185">Reference proteome</keyword>
<keyword evidence="6" id="KW-0547">Nucleotide-binding</keyword>
<dbReference type="Pfam" id="PF01061">
    <property type="entry name" value="ABC2_membrane"/>
    <property type="match status" value="2"/>
</dbReference>
<dbReference type="InterPro" id="IPR043926">
    <property type="entry name" value="ABCG_dom"/>
</dbReference>
<organism evidence="13 14">
    <name type="scientific">Castilleja foliolosa</name>
    <dbReference type="NCBI Taxonomy" id="1961234"/>
    <lineage>
        <taxon>Eukaryota</taxon>
        <taxon>Viridiplantae</taxon>
        <taxon>Streptophyta</taxon>
        <taxon>Embryophyta</taxon>
        <taxon>Tracheophyta</taxon>
        <taxon>Spermatophyta</taxon>
        <taxon>Magnoliopsida</taxon>
        <taxon>eudicotyledons</taxon>
        <taxon>Gunneridae</taxon>
        <taxon>Pentapetalae</taxon>
        <taxon>asterids</taxon>
        <taxon>lamiids</taxon>
        <taxon>Lamiales</taxon>
        <taxon>Orobanchaceae</taxon>
        <taxon>Pedicularideae</taxon>
        <taxon>Castillejinae</taxon>
        <taxon>Castilleja</taxon>
    </lineage>
</organism>
<dbReference type="FunFam" id="3.40.50.300:FF:000179">
    <property type="entry name" value="ABC transporter G family member 34"/>
    <property type="match status" value="1"/>
</dbReference>
<keyword evidence="7" id="KW-0067">ATP-binding</keyword>
<dbReference type="Proteomes" id="UP001632038">
    <property type="component" value="Unassembled WGS sequence"/>
</dbReference>
<dbReference type="InterPro" id="IPR027417">
    <property type="entry name" value="P-loop_NTPase"/>
</dbReference>
<dbReference type="InterPro" id="IPR013525">
    <property type="entry name" value="ABC2_TM"/>
</dbReference>
<feature type="domain" description="ABC transporter" evidence="12">
    <location>
        <begin position="153"/>
        <end position="426"/>
    </location>
</feature>
<feature type="transmembrane region" description="Helical" evidence="11">
    <location>
        <begin position="522"/>
        <end position="543"/>
    </location>
</feature>
<evidence type="ECO:0000256" key="7">
    <source>
        <dbReference type="ARBA" id="ARBA00022840"/>
    </source>
</evidence>
<keyword evidence="9 11" id="KW-0472">Membrane</keyword>
<dbReference type="GO" id="GO:2000032">
    <property type="term" value="P:regulation of secondary shoot formation"/>
    <property type="evidence" value="ECO:0007669"/>
    <property type="project" value="UniProtKB-ARBA"/>
</dbReference>
<keyword evidence="3" id="KW-0813">Transport</keyword>
<evidence type="ECO:0000256" key="10">
    <source>
        <dbReference type="SAM" id="MobiDB-lite"/>
    </source>
</evidence>
<keyword evidence="5" id="KW-0677">Repeat</keyword>
<evidence type="ECO:0000256" key="5">
    <source>
        <dbReference type="ARBA" id="ARBA00022737"/>
    </source>
</evidence>
<evidence type="ECO:0000256" key="2">
    <source>
        <dbReference type="ARBA" id="ARBA00006012"/>
    </source>
</evidence>
<dbReference type="FunFam" id="3.40.50.300:FF:000059">
    <property type="entry name" value="ABC transporter G family member 40"/>
    <property type="match status" value="1"/>
</dbReference>
<dbReference type="CDD" id="cd03232">
    <property type="entry name" value="ABCG_PDR_domain2"/>
    <property type="match status" value="1"/>
</dbReference>
<evidence type="ECO:0000256" key="6">
    <source>
        <dbReference type="ARBA" id="ARBA00022741"/>
    </source>
</evidence>
<feature type="transmembrane region" description="Helical" evidence="11">
    <location>
        <begin position="639"/>
        <end position="661"/>
    </location>
</feature>
<dbReference type="InterPro" id="IPR003439">
    <property type="entry name" value="ABC_transporter-like_ATP-bd"/>
</dbReference>
<feature type="region of interest" description="Disordered" evidence="10">
    <location>
        <begin position="803"/>
        <end position="823"/>
    </location>
</feature>
<dbReference type="SUPFAM" id="SSF52540">
    <property type="entry name" value="P-loop containing nucleoside triphosphate hydrolases"/>
    <property type="match status" value="2"/>
</dbReference>
<comment type="caution">
    <text evidence="13">The sequence shown here is derived from an EMBL/GenBank/DDBJ whole genome shotgun (WGS) entry which is preliminary data.</text>
</comment>
<feature type="transmembrane region" description="Helical" evidence="11">
    <location>
        <begin position="1403"/>
        <end position="1426"/>
    </location>
</feature>
<dbReference type="InterPro" id="IPR013581">
    <property type="entry name" value="PDR_assoc"/>
</dbReference>
<gene>
    <name evidence="13" type="primary">PDR1_7</name>
    <name evidence="13" type="ORF">CASFOL_007285</name>
</gene>
<feature type="transmembrane region" description="Helical" evidence="11">
    <location>
        <begin position="1213"/>
        <end position="1229"/>
    </location>
</feature>
<feature type="transmembrane region" description="Helical" evidence="11">
    <location>
        <begin position="1326"/>
        <end position="1346"/>
    </location>
</feature>
<dbReference type="InterPro" id="IPR029481">
    <property type="entry name" value="ABC_trans_N"/>
</dbReference>
<evidence type="ECO:0000313" key="14">
    <source>
        <dbReference type="Proteomes" id="UP001632038"/>
    </source>
</evidence>
<dbReference type="SMART" id="SM00382">
    <property type="entry name" value="AAA"/>
    <property type="match status" value="2"/>
</dbReference>
<dbReference type="GO" id="GO:0005524">
    <property type="term" value="F:ATP binding"/>
    <property type="evidence" value="ECO:0007669"/>
    <property type="project" value="UniProtKB-KW"/>
</dbReference>
<evidence type="ECO:0000256" key="1">
    <source>
        <dbReference type="ARBA" id="ARBA00004141"/>
    </source>
</evidence>
<dbReference type="PANTHER" id="PTHR48040:SF45">
    <property type="entry name" value="PLEIOTROPIC DRUG RESISTANCE PROTEIN 1-LIKE"/>
    <property type="match status" value="1"/>
</dbReference>
<dbReference type="InterPro" id="IPR003593">
    <property type="entry name" value="AAA+_ATPase"/>
</dbReference>
<comment type="similarity">
    <text evidence="2">Belongs to the ABC transporter superfamily. ABCG family. PDR (TC 3.A.1.205) subfamily.</text>
</comment>
<proteinExistence type="inferred from homology"/>
<dbReference type="Pfam" id="PF19055">
    <property type="entry name" value="ABC2_membrane_7"/>
    <property type="match status" value="1"/>
</dbReference>
<keyword evidence="8 11" id="KW-1133">Transmembrane helix</keyword>
<dbReference type="CDD" id="cd03233">
    <property type="entry name" value="ABCG_PDR_domain1"/>
    <property type="match status" value="1"/>
</dbReference>
<reference evidence="14" key="1">
    <citation type="journal article" date="2024" name="IScience">
        <title>Strigolactones Initiate the Formation of Haustorium-like Structures in Castilleja.</title>
        <authorList>
            <person name="Buerger M."/>
            <person name="Peterson D."/>
            <person name="Chory J."/>
        </authorList>
    </citation>
    <scope>NUCLEOTIDE SEQUENCE [LARGE SCALE GENOMIC DNA]</scope>
</reference>
<dbReference type="GO" id="GO:0005886">
    <property type="term" value="C:plasma membrane"/>
    <property type="evidence" value="ECO:0007669"/>
    <property type="project" value="UniProtKB-ARBA"/>
</dbReference>
<dbReference type="Gene3D" id="3.40.50.300">
    <property type="entry name" value="P-loop containing nucleotide triphosphate hydrolases"/>
    <property type="match status" value="2"/>
</dbReference>
<evidence type="ECO:0000313" key="13">
    <source>
        <dbReference type="EMBL" id="KAL3650882.1"/>
    </source>
</evidence>
<feature type="transmembrane region" description="Helical" evidence="11">
    <location>
        <begin position="1183"/>
        <end position="1201"/>
    </location>
</feature>
<accession>A0ABD3E9I4</accession>
<evidence type="ECO:0000256" key="8">
    <source>
        <dbReference type="ARBA" id="ARBA00022989"/>
    </source>
</evidence>
<sequence>MEGGNIVRVNSARLGSSSIWRNTGMEAFSRSSRGDDGDDEEALKWAALERLPTSVRIRRGILTEEKGQSREIDIKNMGLVERKNLVERILRIAEEGNERFLKKLKERIHRVGLDLPTIEVRFEHLSIDAEAYAGGRALPTVFNFIVNILEGFLGCLHILPSRKKPLPILHDLSGIIKPGRMTLLLGPPSSGKTTLLMALAGKLDQQLKVSGRVTYNGHDMTEFVPQRTSAYISQYDLHIGELTVRETLAFSARCQGVGPRYEILAELSRREKQANIKPDPDLDVFMKAASIGGQEASVLTDYIIKILGLEVCADTLVGDEMFRGISGGQRKRLTTGEMLVGPARALFMDEISTGLDSSTTFQIVNSIRQSIHILQGTTIISLLQPAPETYDLFDDIILLSDGQTVYQGPRECVLEFFEYMGFRCPERKGVADYLQEVTSKKDQEQYWMNRDEPYNYVSSKEFSEAFKSFHVGRKLGDELSVPFPKETSHPAALTTNKYGLSKKELLKACVARELLLMKRNSFVYIFKLMQLIFNASISMTVFLRTEMPKRTVTDGGIYMGALFYALIIVMFNGFAELALSIIKLPVFYKQRDHLFFPPWAYSLPTWILKIPITLLEVSIWTGMTYYVTGYDSDAGRGRFFKHWLLLICMNQVANGLFRLTGALGRNIIVANTFGSCALLMVFALGGFILSRENIKKWWIWGYWVSPLMYGQNAVAVNEFLGKSWSYVPPGSTETIGVTILRSRGIFPEARWYWIGIGAVVGYVLLFNFLVIVALTYLNPFGKSQGILPDEKLAERVGSTRGASVELSSVGRDESVSSSKSNPNRKRGMVLPFETLSITFDDIHYAVDMPQEMKGQGIEEDRLELLKGVSGAFRPGVLTALMGISGAGKTTLMDVLAGRKNGGYINGRIMISGYPKKQETFARIAGYCEQTDIHSPHVTVYESLLFSAWLRLPPEVDAATRKMFIEEVMELVELTPLREALVGLPGVNGLSTEQRKRLTIAVELVANPSIIFMDEPTSGLDARAAAIVMRTVRNTVDTGRTVVCTIHQPSIDIFDAFDELLLLRRGGEEIYVGPLGRHSSHLIKYFEGIDGINKIKDGYNPATWMLEVTSTPQEEALGVNFAELYKNSELYMRNKALINELSVPAPGSRDLNFPKQYAQSSWTQCKACLWKQHWSYWRNPPYTAVRLMFTTFIAIMFGTIFWDLGSKRGRQQDLFNAMGSMYVAVLFLGIQNATSVQPVVAIERTVFYRERAAGMYSAFPYAFGQAVVELPHLLIQTLVYGVIVYAMIGFDWTVAKFFWYIFFMYFTLLYFTLYGMMTVAVTPNHNIAAIVSSAFYAIWNLFSGFIIPKSRIPVWWRWYYYLCPIAWTLYGLVASQFGDIEAELDTNETVKEFISSYFDYKHDFVGYVALIIVGIAVLFGFIFAFSIRAFNFQTR</sequence>
<dbReference type="GO" id="GO:0009914">
    <property type="term" value="P:hormone transport"/>
    <property type="evidence" value="ECO:0007669"/>
    <property type="project" value="UniProtKB-ARBA"/>
</dbReference>
<evidence type="ECO:0000256" key="9">
    <source>
        <dbReference type="ARBA" id="ARBA00023136"/>
    </source>
</evidence>
<feature type="transmembrane region" description="Helical" evidence="11">
    <location>
        <begin position="1272"/>
        <end position="1289"/>
    </location>
</feature>
<feature type="transmembrane region" description="Helical" evidence="11">
    <location>
        <begin position="555"/>
        <end position="586"/>
    </location>
</feature>
<name>A0ABD3E9I4_9LAMI</name>
<feature type="transmembrane region" description="Helical" evidence="11">
    <location>
        <begin position="1358"/>
        <end position="1377"/>
    </location>
</feature>
<protein>
    <submittedName>
        <fullName evidence="13">Transcription factor</fullName>
    </submittedName>
</protein>
<evidence type="ECO:0000259" key="12">
    <source>
        <dbReference type="PROSITE" id="PS50893"/>
    </source>
</evidence>
<evidence type="ECO:0000256" key="4">
    <source>
        <dbReference type="ARBA" id="ARBA00022692"/>
    </source>
</evidence>
<feature type="transmembrane region" description="Helical" evidence="11">
    <location>
        <begin position="1296"/>
        <end position="1320"/>
    </location>
</feature>
<dbReference type="InterPro" id="IPR034001">
    <property type="entry name" value="ABCG_PDR_1"/>
</dbReference>
<dbReference type="PANTHER" id="PTHR48040">
    <property type="entry name" value="PLEIOTROPIC DRUG RESISTANCE PROTEIN 1-LIKE ISOFORM X1"/>
    <property type="match status" value="1"/>
</dbReference>
<keyword evidence="4 11" id="KW-0812">Transmembrane</keyword>
<dbReference type="Pfam" id="PF08370">
    <property type="entry name" value="PDR_assoc"/>
    <property type="match status" value="1"/>
</dbReference>
<dbReference type="Pfam" id="PF00005">
    <property type="entry name" value="ABC_tran"/>
    <property type="match status" value="2"/>
</dbReference>
<feature type="transmembrane region" description="Helical" evidence="11">
    <location>
        <begin position="606"/>
        <end position="627"/>
    </location>
</feature>
<dbReference type="InterPro" id="IPR034003">
    <property type="entry name" value="ABCG_PDR_2"/>
</dbReference>
<dbReference type="EMBL" id="JAVIJP010000007">
    <property type="protein sequence ID" value="KAL3650882.1"/>
    <property type="molecule type" value="Genomic_DNA"/>
</dbReference>
<dbReference type="Pfam" id="PF14510">
    <property type="entry name" value="ABC_trans_N"/>
    <property type="match status" value="1"/>
</dbReference>
<evidence type="ECO:0000256" key="11">
    <source>
        <dbReference type="SAM" id="Phobius"/>
    </source>
</evidence>